<accession>A0A1H6YC71</accession>
<gene>
    <name evidence="1" type="ORF">SAMN05192553_103538</name>
</gene>
<organism evidence="1 2">
    <name type="scientific">Cyclobacterium xiamenense</name>
    <dbReference type="NCBI Taxonomy" id="1297121"/>
    <lineage>
        <taxon>Bacteria</taxon>
        <taxon>Pseudomonadati</taxon>
        <taxon>Bacteroidota</taxon>
        <taxon>Cytophagia</taxon>
        <taxon>Cytophagales</taxon>
        <taxon>Cyclobacteriaceae</taxon>
        <taxon>Cyclobacterium</taxon>
    </lineage>
</organism>
<protein>
    <recommendedName>
        <fullName evidence="3">Cof subfamily of IIB subfamily of haloacid dehalogenase superfamily/HAD-superfamily hydrolase, subfamily IIB</fullName>
    </recommendedName>
</protein>
<name>A0A1H6YC71_9BACT</name>
<dbReference type="Pfam" id="PF08282">
    <property type="entry name" value="Hydrolase_3"/>
    <property type="match status" value="1"/>
</dbReference>
<dbReference type="STRING" id="1416801.SAMN05192553_103538"/>
<dbReference type="GO" id="GO:0000287">
    <property type="term" value="F:magnesium ion binding"/>
    <property type="evidence" value="ECO:0007669"/>
    <property type="project" value="TreeGrafter"/>
</dbReference>
<dbReference type="EMBL" id="FNZH01000003">
    <property type="protein sequence ID" value="SEJ37504.1"/>
    <property type="molecule type" value="Genomic_DNA"/>
</dbReference>
<dbReference type="GO" id="GO:0005829">
    <property type="term" value="C:cytosol"/>
    <property type="evidence" value="ECO:0007669"/>
    <property type="project" value="TreeGrafter"/>
</dbReference>
<evidence type="ECO:0008006" key="3">
    <source>
        <dbReference type="Google" id="ProtNLM"/>
    </source>
</evidence>
<dbReference type="NCBIfam" id="TIGR01484">
    <property type="entry name" value="HAD-SF-IIB"/>
    <property type="match status" value="1"/>
</dbReference>
<dbReference type="SUPFAM" id="SSF56784">
    <property type="entry name" value="HAD-like"/>
    <property type="match status" value="1"/>
</dbReference>
<dbReference type="GO" id="GO:0016791">
    <property type="term" value="F:phosphatase activity"/>
    <property type="evidence" value="ECO:0007669"/>
    <property type="project" value="TreeGrafter"/>
</dbReference>
<evidence type="ECO:0000313" key="2">
    <source>
        <dbReference type="Proteomes" id="UP000199403"/>
    </source>
</evidence>
<dbReference type="InterPro" id="IPR036412">
    <property type="entry name" value="HAD-like_sf"/>
</dbReference>
<dbReference type="Gene3D" id="3.30.1240.10">
    <property type="match status" value="1"/>
</dbReference>
<dbReference type="InterPro" id="IPR000150">
    <property type="entry name" value="Cof"/>
</dbReference>
<dbReference type="SFLD" id="SFLDS00003">
    <property type="entry name" value="Haloacid_Dehalogenase"/>
    <property type="match status" value="1"/>
</dbReference>
<evidence type="ECO:0000313" key="1">
    <source>
        <dbReference type="EMBL" id="SEJ37504.1"/>
    </source>
</evidence>
<dbReference type="OrthoDB" id="9814970at2"/>
<dbReference type="Proteomes" id="UP000199403">
    <property type="component" value="Unassembled WGS sequence"/>
</dbReference>
<dbReference type="Gene3D" id="3.40.50.1000">
    <property type="entry name" value="HAD superfamily/HAD-like"/>
    <property type="match status" value="1"/>
</dbReference>
<dbReference type="NCBIfam" id="TIGR00099">
    <property type="entry name" value="Cof-subfamily"/>
    <property type="match status" value="1"/>
</dbReference>
<sequence>MPIKAICTDIDGTLLDRNRELSPRTRKAFASLPPEFPVILASSRMPSAMIHLLKDLRRENNPLICYNGGFVLPAYSSSQPLPIRSVWIPVEVCQQIAQLSESTNIHLSLYSENSWYAPKMDAWTAKEEHATKVKATLLENSAVLSHWKQNRSGAHKVMCMGPAKEIQALYEELDERLSSVLHLYRSKDTYLEIAPKPISKATGLREVLSKLDIKMEEVIAFGDNYNDIELLSSVGLGIAVENAVREVKAVAREITASNTADGVARAIEKHLL</sequence>
<dbReference type="PANTHER" id="PTHR10000:SF8">
    <property type="entry name" value="HAD SUPERFAMILY HYDROLASE-LIKE, TYPE 3"/>
    <property type="match status" value="1"/>
</dbReference>
<dbReference type="PANTHER" id="PTHR10000">
    <property type="entry name" value="PHOSPHOSERINE PHOSPHATASE"/>
    <property type="match status" value="1"/>
</dbReference>
<dbReference type="SFLD" id="SFLDG01140">
    <property type="entry name" value="C2.B:_Phosphomannomutase_and_P"/>
    <property type="match status" value="1"/>
</dbReference>
<dbReference type="CDD" id="cd07516">
    <property type="entry name" value="HAD_Pase"/>
    <property type="match status" value="1"/>
</dbReference>
<dbReference type="AlphaFoldDB" id="A0A1H6YC71"/>
<dbReference type="InterPro" id="IPR006379">
    <property type="entry name" value="HAD-SF_hydro_IIB"/>
</dbReference>
<keyword evidence="2" id="KW-1185">Reference proteome</keyword>
<dbReference type="RefSeq" id="WP_092174883.1">
    <property type="nucleotide sequence ID" value="NZ_FNZH01000003.1"/>
</dbReference>
<reference evidence="2" key="1">
    <citation type="submission" date="2016-10" db="EMBL/GenBank/DDBJ databases">
        <authorList>
            <person name="Varghese N."/>
            <person name="Submissions S."/>
        </authorList>
    </citation>
    <scope>NUCLEOTIDE SEQUENCE [LARGE SCALE GENOMIC DNA]</scope>
    <source>
        <strain evidence="2">IBRC-M 10761</strain>
    </source>
</reference>
<proteinExistence type="predicted"/>
<dbReference type="InterPro" id="IPR023214">
    <property type="entry name" value="HAD_sf"/>
</dbReference>